<dbReference type="EMBL" id="KI546097">
    <property type="protein sequence ID" value="EST45430.1"/>
    <property type="molecule type" value="Genomic_DNA"/>
</dbReference>
<organism evidence="2">
    <name type="scientific">Spironucleus salmonicida</name>
    <dbReference type="NCBI Taxonomy" id="348837"/>
    <lineage>
        <taxon>Eukaryota</taxon>
        <taxon>Metamonada</taxon>
        <taxon>Diplomonadida</taxon>
        <taxon>Hexamitidae</taxon>
        <taxon>Hexamitinae</taxon>
        <taxon>Spironucleus</taxon>
    </lineage>
</organism>
<name>V6LLB5_9EUKA</name>
<proteinExistence type="predicted"/>
<sequence>MEIQASTRDTMNNQYFPNIPTLILEEQPLEQFNKFAQNRVSTLDTDNAQLNNNITQLQQKLEHMVLQQKVTISELNAQIDELQDIVTSKTGEIKYIQREKECEIQALMNQLEECTNGLFAEQKNPNQADLANVLRRIKAKVNE</sequence>
<accession>V6LLB5</accession>
<evidence type="ECO:0000313" key="2">
    <source>
        <dbReference type="EMBL" id="EST45430.1"/>
    </source>
</evidence>
<evidence type="ECO:0000256" key="1">
    <source>
        <dbReference type="SAM" id="Coils"/>
    </source>
</evidence>
<gene>
    <name evidence="2" type="ORF">SS50377_14662</name>
</gene>
<keyword evidence="1" id="KW-0175">Coiled coil</keyword>
<protein>
    <submittedName>
        <fullName evidence="2">Pominin domain-containing protein</fullName>
    </submittedName>
</protein>
<reference evidence="2" key="1">
    <citation type="journal article" date="2014" name="PLoS Genet.">
        <title>The Genome of Spironucleus salmonicida Highlights a Fish Pathogen Adapted to Fluctuating Environments.</title>
        <authorList>
            <person name="Xu F."/>
            <person name="Jerlstrom-Hultqvist J."/>
            <person name="Einarsson E."/>
            <person name="Astvaldsson A."/>
            <person name="Svard S.G."/>
            <person name="Andersson J.O."/>
        </authorList>
    </citation>
    <scope>NUCLEOTIDE SEQUENCE</scope>
</reference>
<dbReference type="AlphaFoldDB" id="V6LLB5"/>
<feature type="coiled-coil region" evidence="1">
    <location>
        <begin position="33"/>
        <end position="92"/>
    </location>
</feature>
<dbReference type="VEuPathDB" id="GiardiaDB:SS50377_25810"/>